<dbReference type="InterPro" id="IPR029021">
    <property type="entry name" value="Prot-tyrosine_phosphatase-like"/>
</dbReference>
<dbReference type="Proteomes" id="UP000051952">
    <property type="component" value="Unassembled WGS sequence"/>
</dbReference>
<dbReference type="Gene3D" id="3.80.10.10">
    <property type="entry name" value="Ribonuclease Inhibitor"/>
    <property type="match status" value="1"/>
</dbReference>
<protein>
    <recommendedName>
        <fullName evidence="2">protein-tyrosine-phosphatase</fullName>
        <ecNumber evidence="2">3.1.3.48</ecNumber>
    </recommendedName>
</protein>
<dbReference type="GO" id="GO:0043409">
    <property type="term" value="P:negative regulation of MAPK cascade"/>
    <property type="evidence" value="ECO:0007669"/>
    <property type="project" value="TreeGrafter"/>
</dbReference>
<evidence type="ECO:0000313" key="12">
    <source>
        <dbReference type="Proteomes" id="UP000051952"/>
    </source>
</evidence>
<dbReference type="GO" id="GO:0033550">
    <property type="term" value="F:MAP kinase tyrosine phosphatase activity"/>
    <property type="evidence" value="ECO:0007669"/>
    <property type="project" value="TreeGrafter"/>
</dbReference>
<dbReference type="PANTHER" id="PTHR10159">
    <property type="entry name" value="DUAL SPECIFICITY PROTEIN PHOSPHATASE"/>
    <property type="match status" value="1"/>
</dbReference>
<dbReference type="GO" id="GO:0008330">
    <property type="term" value="F:protein tyrosine/threonine phosphatase activity"/>
    <property type="evidence" value="ECO:0007669"/>
    <property type="project" value="TreeGrafter"/>
</dbReference>
<evidence type="ECO:0000256" key="2">
    <source>
        <dbReference type="ARBA" id="ARBA00013064"/>
    </source>
</evidence>
<comment type="similarity">
    <text evidence="1">Belongs to the protein-tyrosine phosphatase family. Non-receptor class dual specificity subfamily.</text>
</comment>
<evidence type="ECO:0000256" key="6">
    <source>
        <dbReference type="ARBA" id="ARBA00022912"/>
    </source>
</evidence>
<dbReference type="GO" id="GO:0005737">
    <property type="term" value="C:cytoplasm"/>
    <property type="evidence" value="ECO:0007669"/>
    <property type="project" value="TreeGrafter"/>
</dbReference>
<evidence type="ECO:0000256" key="1">
    <source>
        <dbReference type="ARBA" id="ARBA00008601"/>
    </source>
</evidence>
<evidence type="ECO:0000313" key="11">
    <source>
        <dbReference type="EMBL" id="CUG86236.1"/>
    </source>
</evidence>
<organism evidence="11 12">
    <name type="scientific">Bodo saltans</name>
    <name type="common">Flagellated protozoan</name>
    <dbReference type="NCBI Taxonomy" id="75058"/>
    <lineage>
        <taxon>Eukaryota</taxon>
        <taxon>Discoba</taxon>
        <taxon>Euglenozoa</taxon>
        <taxon>Kinetoplastea</taxon>
        <taxon>Metakinetoplastina</taxon>
        <taxon>Eubodonida</taxon>
        <taxon>Bodonidae</taxon>
        <taxon>Bodo</taxon>
    </lineage>
</organism>
<name>A0A0S4J7G3_BODSA</name>
<dbReference type="EMBL" id="CYKH01001262">
    <property type="protein sequence ID" value="CUG86236.1"/>
    <property type="molecule type" value="Genomic_DNA"/>
</dbReference>
<dbReference type="PROSITE" id="PS51450">
    <property type="entry name" value="LRR"/>
    <property type="match status" value="1"/>
</dbReference>
<keyword evidence="4" id="KW-0677">Repeat</keyword>
<dbReference type="InterPro" id="IPR000340">
    <property type="entry name" value="Dual-sp_phosphatase_cat-dom"/>
</dbReference>
<evidence type="ECO:0000259" key="10">
    <source>
        <dbReference type="PROSITE" id="PS50056"/>
    </source>
</evidence>
<dbReference type="OMA" id="NDDHEEG"/>
<feature type="compositionally biased region" description="Polar residues" evidence="7">
    <location>
        <begin position="100"/>
        <end position="109"/>
    </location>
</feature>
<feature type="domain" description="Tyrosine specific protein phosphatases" evidence="10">
    <location>
        <begin position="972"/>
        <end position="1032"/>
    </location>
</feature>
<dbReference type="AlphaFoldDB" id="A0A0S4J7G3"/>
<evidence type="ECO:0000259" key="9">
    <source>
        <dbReference type="PROSITE" id="PS50054"/>
    </source>
</evidence>
<keyword evidence="12" id="KW-1185">Reference proteome</keyword>
<evidence type="ECO:0000256" key="7">
    <source>
        <dbReference type="SAM" id="MobiDB-lite"/>
    </source>
</evidence>
<proteinExistence type="inferred from homology"/>
<dbReference type="PROSITE" id="PS50054">
    <property type="entry name" value="TYR_PHOSPHATASE_DUAL"/>
    <property type="match status" value="1"/>
</dbReference>
<keyword evidence="3" id="KW-0433">Leucine-rich repeat</keyword>
<dbReference type="SUPFAM" id="SSF52058">
    <property type="entry name" value="L domain-like"/>
    <property type="match status" value="1"/>
</dbReference>
<dbReference type="InterPro" id="IPR003591">
    <property type="entry name" value="Leu-rich_rpt_typical-subtyp"/>
</dbReference>
<dbReference type="GO" id="GO:0004672">
    <property type="term" value="F:protein kinase activity"/>
    <property type="evidence" value="ECO:0007669"/>
    <property type="project" value="InterPro"/>
</dbReference>
<dbReference type="InterPro" id="IPR011009">
    <property type="entry name" value="Kinase-like_dom_sf"/>
</dbReference>
<dbReference type="InterPro" id="IPR000387">
    <property type="entry name" value="Tyr_Pase_dom"/>
</dbReference>
<accession>A0A0S4J7G3</accession>
<dbReference type="OrthoDB" id="165342at2759"/>
<dbReference type="VEuPathDB" id="TriTrypDB:BSAL_92120"/>
<feature type="compositionally biased region" description="Polar residues" evidence="7">
    <location>
        <begin position="664"/>
        <end position="673"/>
    </location>
</feature>
<dbReference type="SUPFAM" id="SSF56112">
    <property type="entry name" value="Protein kinase-like (PK-like)"/>
    <property type="match status" value="1"/>
</dbReference>
<feature type="region of interest" description="Disordered" evidence="7">
    <location>
        <begin position="1"/>
        <end position="117"/>
    </location>
</feature>
<feature type="compositionally biased region" description="Polar residues" evidence="7">
    <location>
        <begin position="61"/>
        <end position="74"/>
    </location>
</feature>
<dbReference type="SMART" id="SM00364">
    <property type="entry name" value="LRR_BAC"/>
    <property type="match status" value="2"/>
</dbReference>
<dbReference type="PROSITE" id="PS00383">
    <property type="entry name" value="TYR_PHOSPHATASE_1"/>
    <property type="match status" value="1"/>
</dbReference>
<reference evidence="12" key="1">
    <citation type="submission" date="2015-09" db="EMBL/GenBank/DDBJ databases">
        <authorList>
            <consortium name="Pathogen Informatics"/>
        </authorList>
    </citation>
    <scope>NUCLEOTIDE SEQUENCE [LARGE SCALE GENOMIC DNA]</scope>
    <source>
        <strain evidence="12">Lake Konstanz</strain>
    </source>
</reference>
<feature type="region of interest" description="Disordered" evidence="7">
    <location>
        <begin position="625"/>
        <end position="723"/>
    </location>
</feature>
<dbReference type="Pfam" id="PF13855">
    <property type="entry name" value="LRR_8"/>
    <property type="match status" value="1"/>
</dbReference>
<evidence type="ECO:0000256" key="4">
    <source>
        <dbReference type="ARBA" id="ARBA00022737"/>
    </source>
</evidence>
<dbReference type="InterPro" id="IPR020422">
    <property type="entry name" value="TYR_PHOSPHATASE_DUAL_dom"/>
</dbReference>
<keyword evidence="6" id="KW-0904">Protein phosphatase</keyword>
<dbReference type="Pfam" id="PF00069">
    <property type="entry name" value="Pkinase"/>
    <property type="match status" value="1"/>
</dbReference>
<dbReference type="CDD" id="cd00180">
    <property type="entry name" value="PKc"/>
    <property type="match status" value="1"/>
</dbReference>
<keyword evidence="5" id="KW-0378">Hydrolase</keyword>
<evidence type="ECO:0000256" key="5">
    <source>
        <dbReference type="ARBA" id="ARBA00022801"/>
    </source>
</evidence>
<evidence type="ECO:0000256" key="3">
    <source>
        <dbReference type="ARBA" id="ARBA00022614"/>
    </source>
</evidence>
<sequence length="1069" mass="117883">MQAVGPQDNATVVGKQTNNIQTGGGNPLTSTSHNNHQQQKTDVSTNGTHLPTDDSEEGCGQTVTNTVSGKTTNGIAGLAGGQPINNGSFADSQKDENRRVVTTTGSTYSARPEDHRAEQMRNAGSFAGGPENSNNNNNPAHGIIVQVEIPTDAQHSHEGDHDEDFGGSDEDDLLEDSALRPGKDYVATMSEFAVGESVGDKYEVMEVLKCGTVGRTYRARSTAHDAQCVFKVVCFLSREELVESVRDAQKVLTRLQHANVLPVFDVMEDANHENMIIVTSYVPNRNVSRHCGLLLPGAGGGGTHEIEHLRMMLRDIGVGIRVLHSHHVYHHNIKLENILETKDGGCCVADAGYSSLFSSQPLEVLLDLQNGGLIPPEYFLEDYDLTQASAAARIDTWSFGWVMYELAYGAPPYEITNDMSVEDVRRLVISHKLKCPIETTNAPNDLWEVIKWSLEKKPKDRPTVMKLLRHQFFRIANGQSFVEPGNSSSFAAGSMMHVHKSLTVEHTGFVMSVVLGKGPHAENFLVHMPNMPNKVFVLKCFSDSLASRMQHLETPQIFSLRKHLAITRKIRHPTIAHTYEIVDNEENTYATQRYFARGNLAINFPALEQGGLVIRMIADPAARAAGGGARSSFRGKHNNRRDMLDSALKSGGDGPALSRAGSMSIGQLSNTANGHRGARHNPSCDDPMDDDDDVVERGGDDSVAGAAPAPKKGLLQEHEANEDTNPLTEIELCRQNNESELMLHNFGLVMSLRRCLTPRIHLNLSNNSLVELPHDVSFLHNLQRLSLANNKLESLPDSVGDLGELQYLDVSHNALEDLPQSLMFADKLETIAMDYNNCSEIPGVILDMPQMRIIYLAENRKINKWPPVSQLVAIGPMKLGLDNEPLLWKEFHEIQHQLQSRVTVMWNKIYPDEIIPHLFCGSLRSAQSLAVYDRLNITFLLTVGRGLEPTVIPDMHHKVVIVDDIEGATIDHSFQDAVSFIDDALKSQQGCLVHCFAGMSRSATTVIAYLMIRKGMRLDEAYCTTRRGRPAIYPNGGFFAQLLALDAKLYPGGRPLDMPSMERHIIPST</sequence>
<feature type="compositionally biased region" description="Polar residues" evidence="7">
    <location>
        <begin position="8"/>
        <end position="49"/>
    </location>
</feature>
<dbReference type="InterPro" id="IPR032675">
    <property type="entry name" value="LRR_dom_sf"/>
</dbReference>
<evidence type="ECO:0000259" key="8">
    <source>
        <dbReference type="PROSITE" id="PS50011"/>
    </source>
</evidence>
<dbReference type="PROSITE" id="PS50056">
    <property type="entry name" value="TYR_PHOSPHATASE_2"/>
    <property type="match status" value="1"/>
</dbReference>
<dbReference type="PANTHER" id="PTHR10159:SF524">
    <property type="entry name" value="SPECIFICITY PROTEIN PHOSPHATASE, PUTATIVE-RELATED"/>
    <property type="match status" value="1"/>
</dbReference>
<dbReference type="Gene3D" id="1.10.510.10">
    <property type="entry name" value="Transferase(Phosphotransferase) domain 1"/>
    <property type="match status" value="1"/>
</dbReference>
<feature type="domain" description="Tyrosine-protein phosphatase" evidence="9">
    <location>
        <begin position="910"/>
        <end position="1051"/>
    </location>
</feature>
<dbReference type="InterPro" id="IPR001611">
    <property type="entry name" value="Leu-rich_rpt"/>
</dbReference>
<dbReference type="Gene3D" id="3.30.200.20">
    <property type="entry name" value="Phosphorylase Kinase, domain 1"/>
    <property type="match status" value="1"/>
</dbReference>
<dbReference type="SUPFAM" id="SSF52799">
    <property type="entry name" value="(Phosphotyrosine protein) phosphatases II"/>
    <property type="match status" value="1"/>
</dbReference>
<dbReference type="EC" id="3.1.3.48" evidence="2"/>
<feature type="domain" description="Protein kinase" evidence="8">
    <location>
        <begin position="202"/>
        <end position="473"/>
    </location>
</feature>
<dbReference type="PROSITE" id="PS50011">
    <property type="entry name" value="PROTEIN_KINASE_DOM"/>
    <property type="match status" value="1"/>
</dbReference>
<dbReference type="InterPro" id="IPR016130">
    <property type="entry name" value="Tyr_Pase_AS"/>
</dbReference>
<dbReference type="Gene3D" id="3.90.190.10">
    <property type="entry name" value="Protein tyrosine phosphatase superfamily"/>
    <property type="match status" value="1"/>
</dbReference>
<dbReference type="CDD" id="cd14498">
    <property type="entry name" value="DSP"/>
    <property type="match status" value="1"/>
</dbReference>
<dbReference type="InterPro" id="IPR000719">
    <property type="entry name" value="Prot_kinase_dom"/>
</dbReference>
<dbReference type="Pfam" id="PF00782">
    <property type="entry name" value="DSPc"/>
    <property type="match status" value="1"/>
</dbReference>
<dbReference type="GO" id="GO:0005524">
    <property type="term" value="F:ATP binding"/>
    <property type="evidence" value="ECO:0007669"/>
    <property type="project" value="InterPro"/>
</dbReference>
<dbReference type="GO" id="GO:0017017">
    <property type="term" value="F:MAP kinase tyrosine/serine/threonine phosphatase activity"/>
    <property type="evidence" value="ECO:0007669"/>
    <property type="project" value="TreeGrafter"/>
</dbReference>
<dbReference type="SMART" id="SM00369">
    <property type="entry name" value="LRR_TYP"/>
    <property type="match status" value="2"/>
</dbReference>
<gene>
    <name evidence="11" type="ORF">BSAL_92120</name>
</gene>
<dbReference type="SMART" id="SM00195">
    <property type="entry name" value="DSPc"/>
    <property type="match status" value="1"/>
</dbReference>